<organism evidence="1 2">
    <name type="scientific">Ilyodon furcidens</name>
    <name type="common">goldbreast splitfin</name>
    <dbReference type="NCBI Taxonomy" id="33524"/>
    <lineage>
        <taxon>Eukaryota</taxon>
        <taxon>Metazoa</taxon>
        <taxon>Chordata</taxon>
        <taxon>Craniata</taxon>
        <taxon>Vertebrata</taxon>
        <taxon>Euteleostomi</taxon>
        <taxon>Actinopterygii</taxon>
        <taxon>Neopterygii</taxon>
        <taxon>Teleostei</taxon>
        <taxon>Neoteleostei</taxon>
        <taxon>Acanthomorphata</taxon>
        <taxon>Ovalentaria</taxon>
        <taxon>Atherinomorphae</taxon>
        <taxon>Cyprinodontiformes</taxon>
        <taxon>Goodeidae</taxon>
        <taxon>Ilyodon</taxon>
    </lineage>
</organism>
<comment type="caution">
    <text evidence="1">The sequence shown here is derived from an EMBL/GenBank/DDBJ whole genome shotgun (WGS) entry which is preliminary data.</text>
</comment>
<gene>
    <name evidence="1" type="ORF">ILYODFUR_034725</name>
</gene>
<dbReference type="EMBL" id="JAHRIQ010110621">
    <property type="protein sequence ID" value="MEQ2257425.1"/>
    <property type="molecule type" value="Genomic_DNA"/>
</dbReference>
<name>A0ABV0VJJ4_9TELE</name>
<protein>
    <submittedName>
        <fullName evidence="1">Uncharacterized protein</fullName>
    </submittedName>
</protein>
<sequence length="103" mass="12030">MHTHTPQECQCVFKRASNHHRNRQKVQTSFFSGSDCFRISWRWATADRTTGGSDERKFMEGWWICSKEDGPGRPSPFTYLLVGERRGSRKGEQTMETEFGRLL</sequence>
<accession>A0ABV0VJJ4</accession>
<reference evidence="1 2" key="1">
    <citation type="submission" date="2021-06" db="EMBL/GenBank/DDBJ databases">
        <authorList>
            <person name="Palmer J.M."/>
        </authorList>
    </citation>
    <scope>NUCLEOTIDE SEQUENCE [LARGE SCALE GENOMIC DNA]</scope>
    <source>
        <strain evidence="2">if_2019</strain>
        <tissue evidence="1">Muscle</tissue>
    </source>
</reference>
<keyword evidence="2" id="KW-1185">Reference proteome</keyword>
<evidence type="ECO:0000313" key="1">
    <source>
        <dbReference type="EMBL" id="MEQ2257425.1"/>
    </source>
</evidence>
<dbReference type="Proteomes" id="UP001482620">
    <property type="component" value="Unassembled WGS sequence"/>
</dbReference>
<proteinExistence type="predicted"/>
<evidence type="ECO:0000313" key="2">
    <source>
        <dbReference type="Proteomes" id="UP001482620"/>
    </source>
</evidence>